<gene>
    <name evidence="1" type="ORF">ST398NM02_0513</name>
</gene>
<evidence type="ECO:0000313" key="1">
    <source>
        <dbReference type="EMBL" id="EIA13857.1"/>
    </source>
</evidence>
<comment type="caution">
    <text evidence="1">The sequence shown here is derived from an EMBL/GenBank/DDBJ whole genome shotgun (WGS) entry which is preliminary data.</text>
</comment>
<dbReference type="Gene3D" id="3.40.50.1820">
    <property type="entry name" value="alpha/beta hydrolase"/>
    <property type="match status" value="1"/>
</dbReference>
<sequence>MKMKDKYKIDPGPIKYNTEETTAISKISYEIENAKLYGIKSRTIGRQIDQLKEAEKFPSNLEYVDSYTDSLTGVTTSAFLNKDTGKVTLGMTGTNLQDEAFKKLKEGEFSRQNVTNALETVKDGYADLKILYSPASDQNYRYANTQEFINKIKSKYDIDFITGHSLGGRDAVVLGMSNGIPNIVVYNPAPISITSLNPNSPDGKRLLELYKNYKGNITRFVAENDALTENLKKYKHYVFFGNDKVFKNGKGHEMEGFLTEEEQKAIKKELKKLQGYAEENNKSFVKNSNNAISKLASIELLRANMMTTNGGGLSSSQQKVLESLTALTIAQSFSQLIDDEINQIKKMYNEKKKKFGKNWEDAQKAGKAVGEDLSVNGVLNALDEGQVNESSMVREPEQMISAKERQLSTIGSSVSNYIMRVRLSINEIVDKDQVLASQIGGLL</sequence>
<accession>A0ABC9PZ76</accession>
<organism evidence="1 2">
    <name type="scientific">Staphylococcus aureus subsp. aureus DR10</name>
    <dbReference type="NCBI Taxonomy" id="1155079"/>
    <lineage>
        <taxon>Bacteria</taxon>
        <taxon>Bacillati</taxon>
        <taxon>Bacillota</taxon>
        <taxon>Bacilli</taxon>
        <taxon>Bacillales</taxon>
        <taxon>Staphylococcaceae</taxon>
        <taxon>Staphylococcus</taxon>
    </lineage>
</organism>
<evidence type="ECO:0000313" key="2">
    <source>
        <dbReference type="Proteomes" id="UP000003093"/>
    </source>
</evidence>
<proteinExistence type="predicted"/>
<dbReference type="InterPro" id="IPR029058">
    <property type="entry name" value="AB_hydrolase_fold"/>
</dbReference>
<protein>
    <submittedName>
        <fullName evidence="1">Cytosolic protein</fullName>
    </submittedName>
</protein>
<dbReference type="AlphaFoldDB" id="A0ABC9PZ76"/>
<reference evidence="1 2" key="1">
    <citation type="journal article" date="2012" name="MBio">
        <title>Identification of a highly transmissible animal-independent Staphylococcus aureus ST398 clone with distinct genomic and cell adhesion properties.</title>
        <authorList>
            <person name="Uhlemann A.C."/>
            <person name="Porcella S.F."/>
            <person name="Trivedi S."/>
            <person name="Sullivan S.B."/>
            <person name="Hafer C."/>
            <person name="Kennedy A.D."/>
            <person name="Barbian K.D."/>
            <person name="McCarthy A.J."/>
            <person name="Street C."/>
            <person name="Hirschberg D.L."/>
            <person name="Lipkin W.I."/>
            <person name="Lindsay J.A."/>
            <person name="DeLeo F.R."/>
            <person name="Lowy F.D."/>
        </authorList>
    </citation>
    <scope>NUCLEOTIDE SEQUENCE [LARGE SCALE GENOMIC DNA]</scope>
    <source>
        <strain evidence="1 2">DR10</strain>
    </source>
</reference>
<name>A0ABC9PZ76_STAA5</name>
<dbReference type="SUPFAM" id="SSF53474">
    <property type="entry name" value="alpha/beta-Hydrolases"/>
    <property type="match status" value="1"/>
</dbReference>
<dbReference type="Proteomes" id="UP000003093">
    <property type="component" value="Unassembled WGS sequence"/>
</dbReference>
<dbReference type="EMBL" id="AIDT01000010">
    <property type="protein sequence ID" value="EIA13857.1"/>
    <property type="molecule type" value="Genomic_DNA"/>
</dbReference>